<feature type="transmembrane region" description="Helical" evidence="1">
    <location>
        <begin position="12"/>
        <end position="30"/>
    </location>
</feature>
<name>A0A6M3IUR0_9ZZZZ</name>
<proteinExistence type="predicted"/>
<evidence type="ECO:0000256" key="1">
    <source>
        <dbReference type="SAM" id="Phobius"/>
    </source>
</evidence>
<keyword evidence="1" id="KW-0812">Transmembrane</keyword>
<gene>
    <name evidence="3" type="ORF">MM415A01589_0004</name>
    <name evidence="2" type="ORF">MM415B00998_0010</name>
</gene>
<reference evidence="2" key="1">
    <citation type="submission" date="2020-03" db="EMBL/GenBank/DDBJ databases">
        <title>The deep terrestrial virosphere.</title>
        <authorList>
            <person name="Holmfeldt K."/>
            <person name="Nilsson E."/>
            <person name="Simone D."/>
            <person name="Lopez-Fernandez M."/>
            <person name="Wu X."/>
            <person name="de Brujin I."/>
            <person name="Lundin D."/>
            <person name="Andersson A."/>
            <person name="Bertilsson S."/>
            <person name="Dopson M."/>
        </authorList>
    </citation>
    <scope>NUCLEOTIDE SEQUENCE</scope>
    <source>
        <strain evidence="3">MM415A01589</strain>
        <strain evidence="2">MM415B00998</strain>
    </source>
</reference>
<accession>A0A6M3IUR0</accession>
<dbReference type="EMBL" id="MT141431">
    <property type="protein sequence ID" value="QJA61124.1"/>
    <property type="molecule type" value="Genomic_DNA"/>
</dbReference>
<protein>
    <submittedName>
        <fullName evidence="2">Uncharacterized protein</fullName>
    </submittedName>
</protein>
<keyword evidence="1" id="KW-0472">Membrane</keyword>
<evidence type="ECO:0000313" key="2">
    <source>
        <dbReference type="EMBL" id="QJA61124.1"/>
    </source>
</evidence>
<sequence length="69" mass="8111">MHNSKGSVMDYLQWVMLIIMTLVIFFAIGGRHEHKHTVPRISILDGSQYHNSYGYSDRDTRQEERENSN</sequence>
<dbReference type="AlphaFoldDB" id="A0A6M3IUR0"/>
<dbReference type="EMBL" id="MT142202">
    <property type="protein sequence ID" value="QJA76052.1"/>
    <property type="molecule type" value="Genomic_DNA"/>
</dbReference>
<keyword evidence="1" id="KW-1133">Transmembrane helix</keyword>
<organism evidence="2">
    <name type="scientific">viral metagenome</name>
    <dbReference type="NCBI Taxonomy" id="1070528"/>
    <lineage>
        <taxon>unclassified sequences</taxon>
        <taxon>metagenomes</taxon>
        <taxon>organismal metagenomes</taxon>
    </lineage>
</organism>
<evidence type="ECO:0000313" key="3">
    <source>
        <dbReference type="EMBL" id="QJA76052.1"/>
    </source>
</evidence>